<organism evidence="2 3">
    <name type="scientific">Polyplosphaeria fusca</name>
    <dbReference type="NCBI Taxonomy" id="682080"/>
    <lineage>
        <taxon>Eukaryota</taxon>
        <taxon>Fungi</taxon>
        <taxon>Dikarya</taxon>
        <taxon>Ascomycota</taxon>
        <taxon>Pezizomycotina</taxon>
        <taxon>Dothideomycetes</taxon>
        <taxon>Pleosporomycetidae</taxon>
        <taxon>Pleosporales</taxon>
        <taxon>Tetraplosphaeriaceae</taxon>
        <taxon>Polyplosphaeria</taxon>
    </lineage>
</organism>
<keyword evidence="1" id="KW-0732">Signal</keyword>
<keyword evidence="3" id="KW-1185">Reference proteome</keyword>
<name>A0A9P4QQE2_9PLEO</name>
<evidence type="ECO:0000256" key="1">
    <source>
        <dbReference type="SAM" id="SignalP"/>
    </source>
</evidence>
<evidence type="ECO:0000313" key="2">
    <source>
        <dbReference type="EMBL" id="KAF2729169.1"/>
    </source>
</evidence>
<sequence length="121" mass="13433">MLLSMNTLALVMLPALVHSWEFGVWSTTATCTDDWAPDSNRAGDAGVTSDCQSFSFWEIKAAMTKDWDDGCRFEIFPQLSSCEGEPALTLEKGDGDAQGAYECIARDGYPDFFEFKYVCDD</sequence>
<reference evidence="2" key="1">
    <citation type="journal article" date="2020" name="Stud. Mycol.">
        <title>101 Dothideomycetes genomes: a test case for predicting lifestyles and emergence of pathogens.</title>
        <authorList>
            <person name="Haridas S."/>
            <person name="Albert R."/>
            <person name="Binder M."/>
            <person name="Bloem J."/>
            <person name="Labutti K."/>
            <person name="Salamov A."/>
            <person name="Andreopoulos B."/>
            <person name="Baker S."/>
            <person name="Barry K."/>
            <person name="Bills G."/>
            <person name="Bluhm B."/>
            <person name="Cannon C."/>
            <person name="Castanera R."/>
            <person name="Culley D."/>
            <person name="Daum C."/>
            <person name="Ezra D."/>
            <person name="Gonzalez J."/>
            <person name="Henrissat B."/>
            <person name="Kuo A."/>
            <person name="Liang C."/>
            <person name="Lipzen A."/>
            <person name="Lutzoni F."/>
            <person name="Magnuson J."/>
            <person name="Mondo S."/>
            <person name="Nolan M."/>
            <person name="Ohm R."/>
            <person name="Pangilinan J."/>
            <person name="Park H.-J."/>
            <person name="Ramirez L."/>
            <person name="Alfaro M."/>
            <person name="Sun H."/>
            <person name="Tritt A."/>
            <person name="Yoshinaga Y."/>
            <person name="Zwiers L.-H."/>
            <person name="Turgeon B."/>
            <person name="Goodwin S."/>
            <person name="Spatafora J."/>
            <person name="Crous P."/>
            <person name="Grigoriev I."/>
        </authorList>
    </citation>
    <scope>NUCLEOTIDE SEQUENCE</scope>
    <source>
        <strain evidence="2">CBS 125425</strain>
    </source>
</reference>
<feature type="signal peptide" evidence="1">
    <location>
        <begin position="1"/>
        <end position="19"/>
    </location>
</feature>
<feature type="chain" id="PRO_5040472279" evidence="1">
    <location>
        <begin position="20"/>
        <end position="121"/>
    </location>
</feature>
<evidence type="ECO:0000313" key="3">
    <source>
        <dbReference type="Proteomes" id="UP000799444"/>
    </source>
</evidence>
<dbReference type="Proteomes" id="UP000799444">
    <property type="component" value="Unassembled WGS sequence"/>
</dbReference>
<protein>
    <submittedName>
        <fullName evidence="2">Uncharacterized protein</fullName>
    </submittedName>
</protein>
<dbReference type="AlphaFoldDB" id="A0A9P4QQE2"/>
<comment type="caution">
    <text evidence="2">The sequence shown here is derived from an EMBL/GenBank/DDBJ whole genome shotgun (WGS) entry which is preliminary data.</text>
</comment>
<dbReference type="EMBL" id="ML996254">
    <property type="protein sequence ID" value="KAF2729169.1"/>
    <property type="molecule type" value="Genomic_DNA"/>
</dbReference>
<dbReference type="OrthoDB" id="3789428at2759"/>
<accession>A0A9P4QQE2</accession>
<proteinExistence type="predicted"/>
<gene>
    <name evidence="2" type="ORF">EJ04DRAFT_556292</name>
</gene>